<evidence type="ECO:0000259" key="6">
    <source>
        <dbReference type="Pfam" id="PF06271"/>
    </source>
</evidence>
<evidence type="ECO:0000256" key="2">
    <source>
        <dbReference type="ARBA" id="ARBA00022692"/>
    </source>
</evidence>
<evidence type="ECO:0000256" key="5">
    <source>
        <dbReference type="SAM" id="Phobius"/>
    </source>
</evidence>
<accession>H6L5P3</accession>
<keyword evidence="3 5" id="KW-1133">Transmembrane helix</keyword>
<gene>
    <name evidence="7" type="ordered locus">SGRA_3569</name>
</gene>
<dbReference type="STRING" id="984262.SGRA_3569"/>
<dbReference type="OrthoDB" id="9827199at2"/>
<evidence type="ECO:0000313" key="8">
    <source>
        <dbReference type="Proteomes" id="UP000007519"/>
    </source>
</evidence>
<sequence>MAQSLLSPPEASHRIASFLFDAVFLAVLTGFTSFYLIEETTLDKSIFRFWQFSRSEAEFIFIWIIHLGIALGYHFILEQGRWQASAAKRLFGLRLVNMQGEKASTKQLILRLLIKGFLLNLGILAIFLNEGSGVPFYIFYYLGLFSLNLVIMSNNKEARAIPELLTGLRWVKNK</sequence>
<name>H6L5P3_SAPGL</name>
<comment type="subcellular location">
    <subcellularLocation>
        <location evidence="1">Membrane</location>
        <topology evidence="1">Multi-pass membrane protein</topology>
    </subcellularLocation>
</comment>
<dbReference type="KEGG" id="sgn:SGRA_3569"/>
<feature type="domain" description="RDD" evidence="6">
    <location>
        <begin position="9"/>
        <end position="140"/>
    </location>
</feature>
<reference evidence="7 8" key="1">
    <citation type="journal article" date="2012" name="Stand. Genomic Sci.">
        <title>Complete genome sequencing and analysis of Saprospira grandis str. Lewin, a predatory marine bacterium.</title>
        <authorList>
            <person name="Saw J.H."/>
            <person name="Yuryev A."/>
            <person name="Kanbe M."/>
            <person name="Hou S."/>
            <person name="Young A.G."/>
            <person name="Aizawa S."/>
            <person name="Alam M."/>
        </authorList>
    </citation>
    <scope>NUCLEOTIDE SEQUENCE [LARGE SCALE GENOMIC DNA]</scope>
    <source>
        <strain evidence="7 8">Lewin</strain>
    </source>
</reference>
<dbReference type="RefSeq" id="WP_015693884.1">
    <property type="nucleotide sequence ID" value="NC_016940.1"/>
</dbReference>
<dbReference type="AlphaFoldDB" id="H6L5P3"/>
<protein>
    <recommendedName>
        <fullName evidence="6">RDD domain-containing protein</fullName>
    </recommendedName>
</protein>
<keyword evidence="8" id="KW-1185">Reference proteome</keyword>
<keyword evidence="2 5" id="KW-0812">Transmembrane</keyword>
<dbReference type="EMBL" id="CP002831">
    <property type="protein sequence ID" value="AFC26293.1"/>
    <property type="molecule type" value="Genomic_DNA"/>
</dbReference>
<dbReference type="HOGENOM" id="CLU_1538986_0_0_10"/>
<feature type="transmembrane region" description="Helical" evidence="5">
    <location>
        <begin position="57"/>
        <end position="76"/>
    </location>
</feature>
<evidence type="ECO:0000256" key="4">
    <source>
        <dbReference type="ARBA" id="ARBA00023136"/>
    </source>
</evidence>
<dbReference type="Proteomes" id="UP000007519">
    <property type="component" value="Chromosome"/>
</dbReference>
<proteinExistence type="predicted"/>
<dbReference type="Pfam" id="PF06271">
    <property type="entry name" value="RDD"/>
    <property type="match status" value="1"/>
</dbReference>
<dbReference type="eggNOG" id="COG1714">
    <property type="taxonomic scope" value="Bacteria"/>
</dbReference>
<dbReference type="InterPro" id="IPR010432">
    <property type="entry name" value="RDD"/>
</dbReference>
<feature type="transmembrane region" description="Helical" evidence="5">
    <location>
        <begin position="108"/>
        <end position="128"/>
    </location>
</feature>
<dbReference type="GO" id="GO:0016020">
    <property type="term" value="C:membrane"/>
    <property type="evidence" value="ECO:0007669"/>
    <property type="project" value="UniProtKB-SubCell"/>
</dbReference>
<feature type="transmembrane region" description="Helical" evidence="5">
    <location>
        <begin position="134"/>
        <end position="151"/>
    </location>
</feature>
<evidence type="ECO:0000256" key="1">
    <source>
        <dbReference type="ARBA" id="ARBA00004141"/>
    </source>
</evidence>
<organism evidence="7 8">
    <name type="scientific">Saprospira grandis (strain Lewin)</name>
    <dbReference type="NCBI Taxonomy" id="984262"/>
    <lineage>
        <taxon>Bacteria</taxon>
        <taxon>Pseudomonadati</taxon>
        <taxon>Bacteroidota</taxon>
        <taxon>Saprospiria</taxon>
        <taxon>Saprospirales</taxon>
        <taxon>Saprospiraceae</taxon>
        <taxon>Saprospira</taxon>
    </lineage>
</organism>
<keyword evidence="4 5" id="KW-0472">Membrane</keyword>
<feature type="transmembrane region" description="Helical" evidence="5">
    <location>
        <begin position="15"/>
        <end position="37"/>
    </location>
</feature>
<evidence type="ECO:0000256" key="3">
    <source>
        <dbReference type="ARBA" id="ARBA00022989"/>
    </source>
</evidence>
<evidence type="ECO:0000313" key="7">
    <source>
        <dbReference type="EMBL" id="AFC26293.1"/>
    </source>
</evidence>